<sequence>MTAKAVILNPAVAPVDFLVATMAAATGVEAQQQHPLACADHGDSSDSDKKPYISIITCACYAAEYRFQKASEVTHDRAQNSVAAVCVATACTYVNSSFRGMRTAAGVAGVVCGCSETLQDCLKLVVSALLLTASSRDSHVAAATEEQKRHNRQLARAPLIQTIVQQARPYECRAKIITSTAVFPWASLLYGFSTHGLHDKQPLRLPSQYIPRIYCCAGATLLLRVLPSSVRDLYGPYSACQLHSAYRRNICKCLSGQIFPETPFVQAACLQADRGVFALSITADYDSCVDVSSFVCVFLVSVDGVCVYFSVCVCRSGYTCSSAAGSC</sequence>
<protein>
    <submittedName>
        <fullName evidence="1">Uncharacterized protein</fullName>
    </submittedName>
</protein>
<keyword evidence="2" id="KW-1185">Reference proteome</keyword>
<dbReference type="EMBL" id="CATKSN020000134">
    <property type="protein sequence ID" value="CAI9149115.1"/>
    <property type="molecule type" value="Genomic_DNA"/>
</dbReference>
<dbReference type="Proteomes" id="UP001176941">
    <property type="component" value="Unassembled WGS sequence"/>
</dbReference>
<evidence type="ECO:0000313" key="1">
    <source>
        <dbReference type="EMBL" id="CAI9149115.1"/>
    </source>
</evidence>
<name>A0ABN8XI98_RANTA</name>
<proteinExistence type="predicted"/>
<gene>
    <name evidence="1" type="ORF">MRATA1EN1_LOCUS30733</name>
</gene>
<accession>A0ABN8XI98</accession>
<evidence type="ECO:0000313" key="2">
    <source>
        <dbReference type="Proteomes" id="UP001176941"/>
    </source>
</evidence>
<organism evidence="1 2">
    <name type="scientific">Rangifer tarandus platyrhynchus</name>
    <name type="common">Svalbard reindeer</name>
    <dbReference type="NCBI Taxonomy" id="3082113"/>
    <lineage>
        <taxon>Eukaryota</taxon>
        <taxon>Metazoa</taxon>
        <taxon>Chordata</taxon>
        <taxon>Craniata</taxon>
        <taxon>Vertebrata</taxon>
        <taxon>Euteleostomi</taxon>
        <taxon>Mammalia</taxon>
        <taxon>Eutheria</taxon>
        <taxon>Laurasiatheria</taxon>
        <taxon>Artiodactyla</taxon>
        <taxon>Ruminantia</taxon>
        <taxon>Pecora</taxon>
        <taxon>Cervidae</taxon>
        <taxon>Odocoileinae</taxon>
        <taxon>Rangifer</taxon>
    </lineage>
</organism>
<reference evidence="1" key="1">
    <citation type="submission" date="2023-04" db="EMBL/GenBank/DDBJ databases">
        <authorList>
            <consortium name="ELIXIR-Norway"/>
        </authorList>
    </citation>
    <scope>NUCLEOTIDE SEQUENCE [LARGE SCALE GENOMIC DNA]</scope>
</reference>
<comment type="caution">
    <text evidence="1">The sequence shown here is derived from an EMBL/GenBank/DDBJ whole genome shotgun (WGS) entry which is preliminary data.</text>
</comment>